<organism evidence="1 2">
    <name type="scientific">Inquilinus ginsengisoli</name>
    <dbReference type="NCBI Taxonomy" id="363840"/>
    <lineage>
        <taxon>Bacteria</taxon>
        <taxon>Pseudomonadati</taxon>
        <taxon>Pseudomonadota</taxon>
        <taxon>Alphaproteobacteria</taxon>
        <taxon>Rhodospirillales</taxon>
        <taxon>Rhodospirillaceae</taxon>
        <taxon>Inquilinus</taxon>
    </lineage>
</organism>
<reference evidence="1 2" key="1">
    <citation type="submission" date="2023-07" db="EMBL/GenBank/DDBJ databases">
        <title>Sorghum-associated microbial communities from plants grown in Nebraska, USA.</title>
        <authorList>
            <person name="Schachtman D."/>
        </authorList>
    </citation>
    <scope>NUCLEOTIDE SEQUENCE [LARGE SCALE GENOMIC DNA]</scope>
    <source>
        <strain evidence="1 2">584</strain>
    </source>
</reference>
<keyword evidence="2" id="KW-1185">Reference proteome</keyword>
<dbReference type="RefSeq" id="WP_309792850.1">
    <property type="nucleotide sequence ID" value="NZ_JAVDPW010000002.1"/>
</dbReference>
<evidence type="ECO:0008006" key="3">
    <source>
        <dbReference type="Google" id="ProtNLM"/>
    </source>
</evidence>
<dbReference type="EMBL" id="JAVDPW010000002">
    <property type="protein sequence ID" value="MDR6288815.1"/>
    <property type="molecule type" value="Genomic_DNA"/>
</dbReference>
<dbReference type="Proteomes" id="UP001262410">
    <property type="component" value="Unassembled WGS sequence"/>
</dbReference>
<sequence>MSDQKRACLIFVKATEGRRAAVRTRLEQNGYSVCEVEAELDDALAAQSGGSDLPAELIECISKSDLCVFLLPEAEANDGVLDDAAGLANNLGKRIVGIVSGDRIGYPQNLDDHAGSMIREGSDRFDDAVCGTDVWERPDRSPVVDRPIKHIRCQ</sequence>
<evidence type="ECO:0000313" key="1">
    <source>
        <dbReference type="EMBL" id="MDR6288815.1"/>
    </source>
</evidence>
<evidence type="ECO:0000313" key="2">
    <source>
        <dbReference type="Proteomes" id="UP001262410"/>
    </source>
</evidence>
<comment type="caution">
    <text evidence="1">The sequence shown here is derived from an EMBL/GenBank/DDBJ whole genome shotgun (WGS) entry which is preliminary data.</text>
</comment>
<accession>A0ABU1JJN9</accession>
<proteinExistence type="predicted"/>
<gene>
    <name evidence="1" type="ORF">E9232_001322</name>
</gene>
<protein>
    <recommendedName>
        <fullName evidence="3">Nucleoside 2-deoxyribosyltransferase</fullName>
    </recommendedName>
</protein>
<name>A0ABU1JJN9_9PROT</name>